<dbReference type="PANTHER" id="PTHR31084:SF19">
    <property type="entry name" value="GLYCOSYL HYDROLASE FAMILY 95 N-TERMINAL DOMAIN-CONTAINING PROTEIN"/>
    <property type="match status" value="1"/>
</dbReference>
<dbReference type="OrthoDB" id="9802600at2"/>
<evidence type="ECO:0000313" key="5">
    <source>
        <dbReference type="Proteomes" id="UP000249375"/>
    </source>
</evidence>
<dbReference type="AlphaFoldDB" id="A0A5P8E9X0"/>
<dbReference type="InterPro" id="IPR049053">
    <property type="entry name" value="AFCA-like_C"/>
</dbReference>
<dbReference type="InterPro" id="IPR027414">
    <property type="entry name" value="GH95_N_dom"/>
</dbReference>
<feature type="domain" description="Glycosyl hydrolase family 95 N-terminal" evidence="1">
    <location>
        <begin position="286"/>
        <end position="340"/>
    </location>
</feature>
<dbReference type="PANTHER" id="PTHR31084">
    <property type="entry name" value="ALPHA-L-FUCOSIDASE 2"/>
    <property type="match status" value="1"/>
</dbReference>
<dbReference type="Proteomes" id="UP000249375">
    <property type="component" value="Chromosome"/>
</dbReference>
<gene>
    <name evidence="4" type="ORF">C7Y71_011355</name>
</gene>
<proteinExistence type="predicted"/>
<evidence type="ECO:0000259" key="3">
    <source>
        <dbReference type="Pfam" id="PF22124"/>
    </source>
</evidence>
<dbReference type="SUPFAM" id="SSF48208">
    <property type="entry name" value="Six-hairpin glycosidases"/>
    <property type="match status" value="1"/>
</dbReference>
<evidence type="ECO:0000313" key="4">
    <source>
        <dbReference type="EMBL" id="QFQ13809.1"/>
    </source>
</evidence>
<dbReference type="Gene3D" id="2.60.40.1180">
    <property type="entry name" value="Golgi alpha-mannosidase II"/>
    <property type="match status" value="1"/>
</dbReference>
<keyword evidence="5" id="KW-1185">Reference proteome</keyword>
<dbReference type="KEGG" id="alq:C7Y71_011355"/>
<dbReference type="InterPro" id="IPR008928">
    <property type="entry name" value="6-hairpin_glycosidase_sf"/>
</dbReference>
<dbReference type="InterPro" id="IPR054363">
    <property type="entry name" value="GH95_cat"/>
</dbReference>
<dbReference type="Pfam" id="PF14498">
    <property type="entry name" value="Glyco_hyd_65N_2"/>
    <property type="match status" value="2"/>
</dbReference>
<accession>A0A5P8E9X0</accession>
<protein>
    <submittedName>
        <fullName evidence="4">Glycoside hydrolase family 95 protein</fullName>
    </submittedName>
</protein>
<sequence length="1131" mass="124151">MADKGAGNNIQTAASVSNEGCWALIGSADSFVMLSKNGNYIYKNGSYMATTSTASQAISLKLVDGNNGNYEIQAVGGTTCFNMWGGAGTGKSVGLYNKGDNGNQLKFEAAQSVLPTFSDETTEQYYFIKSNLGAYYLADTGLGEPVRTSVQDKCDEQLWKFVGDQDNFQIVNQAGHYMYLGGASLSSSESGGGVNNKPLRTQATASSTGFRLIESSVVGCFQIQPTDQTTQALNVWGGSGTGKSIGIWNTGDTNNNFTFVKAEDVTYNDYKIDGATNFTPEHKLTLWYTFPATLGKVDNPWMEYALPIGDGQFGGSVLGGLKKDQIVVNEKTLWRGNSNSYYGSSSSYQYLGDVYAETLDDEEIGYSTKNSAKDYVRYLDLEEAVAGVQYSSQNGGTYKHEYIASNPARLIVARYTAENGGKINRKFTFVSSKPGGVTSNTTYRNGEGYFGGKMAVVSFNGRFRVVPTDGTLTTTSDGIEVRDATEVLVFIAGGTDFDINSSTYVSNTSKLWSTVKGRIDAAVTKSWDELRSEHVADFQNYFNACTMDIGGENTMDTKSLVDKYGGSSSATDLMLEQLYFAYGRYLSISSSRGVDLPNNLQGIWANKNSLPWNSDIHTNINVEMNYWPCEPTNMSDMHLPFLNEIIKETDTSIHTVWKSQAQQSGQSRGWTVFTEQNIFGRGSTFMTNYVIANAWYVTHLWQHYRYTLDKDFLKRAFPAMLSCTQYWLDRLVLASDGTYECPNEWSPEHGPGSQNGVAHAQQLVRELFDNTKEAAEILNAVSERLMTQTDWNDLIAKRNKLDLGLATETYTGAWGTDRISTNTPILREWKYSTFTSGERNHRHHSHLMCLYPYSQVKQGTPLFTAAVNSLKLRGDASTGWSMGWKMNLWARALDGDHAHTIIKNAMKHSTSYGTDQSRGGIYYNLFDSHAPFQIDGNFGATAGMAELLMQSHTDTIHILPALPAVWKKKGSIKGMKAIGDFTVSIDWEKGKATNFDITSNQGTPLYVRYTGIGKATDMTILIDGEKTEPTILSDNVISIPTSAGQTAKVYFGEVPTSITTANASEGTSIMVKGRTISTTDNVVSIEVIDLQGRSVKKSSKNYVKVPESAGNIVIAKVTTRGGNTLTRKVAL</sequence>
<feature type="domain" description="Glycosyl hydrolase family 95 N-terminal" evidence="1">
    <location>
        <begin position="341"/>
        <end position="498"/>
    </location>
</feature>
<feature type="domain" description="Glycosyl hydrolase family 95 catalytic" evidence="3">
    <location>
        <begin position="526"/>
        <end position="948"/>
    </location>
</feature>
<reference evidence="4 5" key="1">
    <citation type="submission" date="2018-11" db="EMBL/GenBank/DDBJ databases">
        <authorList>
            <person name="Na S.W."/>
            <person name="Baik M."/>
        </authorList>
    </citation>
    <scope>NUCLEOTIDE SEQUENCE [LARGE SCALE GENOMIC DNA]</scope>
    <source>
        <strain evidence="4 5">E39</strain>
    </source>
</reference>
<dbReference type="InterPro" id="IPR012341">
    <property type="entry name" value="6hp_glycosidase-like_sf"/>
</dbReference>
<dbReference type="Gene3D" id="2.80.10.50">
    <property type="match status" value="1"/>
</dbReference>
<feature type="domain" description="Alpha fucosidase A-like C-terminal" evidence="2">
    <location>
        <begin position="950"/>
        <end position="1046"/>
    </location>
</feature>
<dbReference type="InterPro" id="IPR013780">
    <property type="entry name" value="Glyco_hydro_b"/>
</dbReference>
<keyword evidence="4" id="KW-0378">Hydrolase</keyword>
<dbReference type="Gene3D" id="2.70.98.50">
    <property type="entry name" value="putative glycoside hydrolase family protein from bacillus halodurans"/>
    <property type="match status" value="1"/>
</dbReference>
<dbReference type="Pfam" id="PF22124">
    <property type="entry name" value="Glyco_hydro_95_cat"/>
    <property type="match status" value="1"/>
</dbReference>
<dbReference type="Gene3D" id="1.50.10.10">
    <property type="match status" value="1"/>
</dbReference>
<dbReference type="Pfam" id="PF21307">
    <property type="entry name" value="Glyco_hydro_95_C"/>
    <property type="match status" value="1"/>
</dbReference>
<dbReference type="GO" id="GO:0005975">
    <property type="term" value="P:carbohydrate metabolic process"/>
    <property type="evidence" value="ECO:0007669"/>
    <property type="project" value="InterPro"/>
</dbReference>
<dbReference type="EMBL" id="CP033459">
    <property type="protein sequence ID" value="QFQ13809.1"/>
    <property type="molecule type" value="Genomic_DNA"/>
</dbReference>
<name>A0A5P8E9X0_9BACT</name>
<dbReference type="GO" id="GO:0004560">
    <property type="term" value="F:alpha-L-fucosidase activity"/>
    <property type="evidence" value="ECO:0007669"/>
    <property type="project" value="TreeGrafter"/>
</dbReference>
<evidence type="ECO:0000259" key="2">
    <source>
        <dbReference type="Pfam" id="PF21307"/>
    </source>
</evidence>
<evidence type="ECO:0000259" key="1">
    <source>
        <dbReference type="Pfam" id="PF14498"/>
    </source>
</evidence>
<organism evidence="4 5">
    <name type="scientific">Pseudoprevotella muciniphila</name>
    <dbReference type="NCBI Taxonomy" id="2133944"/>
    <lineage>
        <taxon>Bacteria</taxon>
        <taxon>Pseudomonadati</taxon>
        <taxon>Bacteroidota</taxon>
        <taxon>Bacteroidia</taxon>
        <taxon>Bacteroidales</taxon>
        <taxon>Prevotellaceae</taxon>
        <taxon>Pseudoprevotella</taxon>
    </lineage>
</organism>